<keyword evidence="1" id="KW-0175">Coiled coil</keyword>
<organism evidence="3 4">
    <name type="scientific">Caerostris extrusa</name>
    <name type="common">Bark spider</name>
    <name type="synonym">Caerostris bankana</name>
    <dbReference type="NCBI Taxonomy" id="172846"/>
    <lineage>
        <taxon>Eukaryota</taxon>
        <taxon>Metazoa</taxon>
        <taxon>Ecdysozoa</taxon>
        <taxon>Arthropoda</taxon>
        <taxon>Chelicerata</taxon>
        <taxon>Arachnida</taxon>
        <taxon>Araneae</taxon>
        <taxon>Araneomorphae</taxon>
        <taxon>Entelegynae</taxon>
        <taxon>Araneoidea</taxon>
        <taxon>Araneidae</taxon>
        <taxon>Caerostris</taxon>
    </lineage>
</organism>
<accession>A0AAV4NA48</accession>
<sequence length="100" mass="11600">MANCTLEVSQEKCSDLERNLFQIQSELQDEQNTKYSLINEFNKQIISLQNNSSANMSHINELKQDLENAKALNKEKDQEIGNLKTQLADQKQNNEKTWNI</sequence>
<feature type="coiled-coil region" evidence="1">
    <location>
        <begin position="6"/>
        <end position="33"/>
    </location>
</feature>
<evidence type="ECO:0000313" key="4">
    <source>
        <dbReference type="Proteomes" id="UP001054945"/>
    </source>
</evidence>
<keyword evidence="4" id="KW-1185">Reference proteome</keyword>
<dbReference type="EMBL" id="BPLR01020657">
    <property type="protein sequence ID" value="GIX81199.1"/>
    <property type="molecule type" value="Genomic_DNA"/>
</dbReference>
<feature type="compositionally biased region" description="Polar residues" evidence="2">
    <location>
        <begin position="83"/>
        <end position="100"/>
    </location>
</feature>
<dbReference type="Proteomes" id="UP001054945">
    <property type="component" value="Unassembled WGS sequence"/>
</dbReference>
<name>A0AAV4NA48_CAEEX</name>
<proteinExistence type="predicted"/>
<reference evidence="3 4" key="1">
    <citation type="submission" date="2021-06" db="EMBL/GenBank/DDBJ databases">
        <title>Caerostris extrusa draft genome.</title>
        <authorList>
            <person name="Kono N."/>
            <person name="Arakawa K."/>
        </authorList>
    </citation>
    <scope>NUCLEOTIDE SEQUENCE [LARGE SCALE GENOMIC DNA]</scope>
</reference>
<feature type="region of interest" description="Disordered" evidence="2">
    <location>
        <begin position="77"/>
        <end position="100"/>
    </location>
</feature>
<dbReference type="AlphaFoldDB" id="A0AAV4NA48"/>
<evidence type="ECO:0000313" key="3">
    <source>
        <dbReference type="EMBL" id="GIX81199.1"/>
    </source>
</evidence>
<comment type="caution">
    <text evidence="3">The sequence shown here is derived from an EMBL/GenBank/DDBJ whole genome shotgun (WGS) entry which is preliminary data.</text>
</comment>
<gene>
    <name evidence="3" type="ORF">CEXT_241201</name>
</gene>
<evidence type="ECO:0000256" key="1">
    <source>
        <dbReference type="SAM" id="Coils"/>
    </source>
</evidence>
<evidence type="ECO:0000256" key="2">
    <source>
        <dbReference type="SAM" id="MobiDB-lite"/>
    </source>
</evidence>
<protein>
    <submittedName>
        <fullName evidence="3">Uncharacterized protein</fullName>
    </submittedName>
</protein>